<gene>
    <name evidence="2" type="ORF">GPAL_1112</name>
</gene>
<dbReference type="InterPro" id="IPR007498">
    <property type="entry name" value="PqiA-like"/>
</dbReference>
<dbReference type="AlphaFoldDB" id="K6YVH8"/>
<protein>
    <submittedName>
        <fullName evidence="2">Paraquat-inducible protein A</fullName>
    </submittedName>
</protein>
<dbReference type="OrthoDB" id="9800207at2"/>
<proteinExistence type="predicted"/>
<accession>K6YVH8</accession>
<evidence type="ECO:0000313" key="2">
    <source>
        <dbReference type="EMBL" id="GAC27991.1"/>
    </source>
</evidence>
<dbReference type="EMBL" id="BAEQ01000018">
    <property type="protein sequence ID" value="GAC27991.1"/>
    <property type="molecule type" value="Genomic_DNA"/>
</dbReference>
<evidence type="ECO:0000256" key="1">
    <source>
        <dbReference type="SAM" id="Phobius"/>
    </source>
</evidence>
<organism evidence="2 3">
    <name type="scientific">Brumicola pallidula DSM 14239 = ACAM 615</name>
    <dbReference type="NCBI Taxonomy" id="1121922"/>
    <lineage>
        <taxon>Bacteria</taxon>
        <taxon>Pseudomonadati</taxon>
        <taxon>Pseudomonadota</taxon>
        <taxon>Gammaproteobacteria</taxon>
        <taxon>Alteromonadales</taxon>
        <taxon>Alteromonadaceae</taxon>
        <taxon>Brumicola</taxon>
    </lineage>
</organism>
<name>K6YVH8_9ALTE</name>
<reference evidence="3" key="1">
    <citation type="journal article" date="2014" name="Environ. Microbiol.">
        <title>Comparative genomics of the marine bacterial genus Glaciecola reveals the high degree of genomic diversity and genomic characteristic for cold adaptation.</title>
        <authorList>
            <person name="Qin Q.L."/>
            <person name="Xie B.B."/>
            <person name="Yu Y."/>
            <person name="Shu Y.L."/>
            <person name="Rong J.C."/>
            <person name="Zhang Y.J."/>
            <person name="Zhao D.L."/>
            <person name="Chen X.L."/>
            <person name="Zhang X.Y."/>
            <person name="Chen B."/>
            <person name="Zhou B.C."/>
            <person name="Zhang Y.Z."/>
        </authorList>
    </citation>
    <scope>NUCLEOTIDE SEQUENCE [LARGE SCALE GENOMIC DNA]</scope>
    <source>
        <strain evidence="3">ACAM 615</strain>
    </source>
</reference>
<dbReference type="STRING" id="1121922.GCA_000428905_00048"/>
<keyword evidence="1" id="KW-0812">Transmembrane</keyword>
<feature type="transmembrane region" description="Helical" evidence="1">
    <location>
        <begin position="110"/>
        <end position="132"/>
    </location>
</feature>
<keyword evidence="1" id="KW-1133">Transmembrane helix</keyword>
<keyword evidence="1" id="KW-0472">Membrane</keyword>
<feature type="transmembrane region" description="Helical" evidence="1">
    <location>
        <begin position="168"/>
        <end position="189"/>
    </location>
</feature>
<dbReference type="Pfam" id="PF04403">
    <property type="entry name" value="PqiA"/>
    <property type="match status" value="1"/>
</dbReference>
<evidence type="ECO:0000313" key="3">
    <source>
        <dbReference type="Proteomes" id="UP000006251"/>
    </source>
</evidence>
<feature type="transmembrane region" description="Helical" evidence="1">
    <location>
        <begin position="7"/>
        <end position="27"/>
    </location>
</feature>
<dbReference type="RefSeq" id="WP_006009828.1">
    <property type="nucleotide sequence ID" value="NZ_BAEQ01000018.1"/>
</dbReference>
<sequence>MLQKHIGFALSIVAIGLFVPGILAPMFTLNMELAVVLSGPSISSELVNKELVNKELSIIGTVQELVSKDRLFVALLIFVFSVVIPLTKTSLITSVYFTKSIEFQRKISKFVAVIGKWSMADVFVVAIFLAVLSTDHAQSAEQHQLSFFGMSIDFEISTQTLSNVGVGFYYFVGYCVISLIGSQLMLSAINRSQNIMGNNEL</sequence>
<comment type="caution">
    <text evidence="2">The sequence shown here is derived from an EMBL/GenBank/DDBJ whole genome shotgun (WGS) entry which is preliminary data.</text>
</comment>
<feature type="transmembrane region" description="Helical" evidence="1">
    <location>
        <begin position="71"/>
        <end position="98"/>
    </location>
</feature>
<keyword evidence="3" id="KW-1185">Reference proteome</keyword>
<dbReference type="Proteomes" id="UP000006251">
    <property type="component" value="Unassembled WGS sequence"/>
</dbReference>